<feature type="transmembrane region" description="Helical" evidence="1">
    <location>
        <begin position="471"/>
        <end position="499"/>
    </location>
</feature>
<keyword evidence="1" id="KW-0472">Membrane</keyword>
<evidence type="ECO:0000256" key="2">
    <source>
        <dbReference type="SAM" id="SignalP"/>
    </source>
</evidence>
<feature type="transmembrane region" description="Helical" evidence="1">
    <location>
        <begin position="441"/>
        <end position="459"/>
    </location>
</feature>
<proteinExistence type="predicted"/>
<gene>
    <name evidence="3" type="ORF">BT96DRAFT_1001352</name>
</gene>
<evidence type="ECO:0000313" key="4">
    <source>
        <dbReference type="Proteomes" id="UP000799118"/>
    </source>
</evidence>
<dbReference type="AlphaFoldDB" id="A0A6A4H032"/>
<protein>
    <submittedName>
        <fullName evidence="3">Uncharacterized protein</fullName>
    </submittedName>
</protein>
<feature type="signal peptide" evidence="2">
    <location>
        <begin position="1"/>
        <end position="22"/>
    </location>
</feature>
<feature type="transmembrane region" description="Helical" evidence="1">
    <location>
        <begin position="406"/>
        <end position="429"/>
    </location>
</feature>
<organism evidence="3 4">
    <name type="scientific">Gymnopus androsaceus JB14</name>
    <dbReference type="NCBI Taxonomy" id="1447944"/>
    <lineage>
        <taxon>Eukaryota</taxon>
        <taxon>Fungi</taxon>
        <taxon>Dikarya</taxon>
        <taxon>Basidiomycota</taxon>
        <taxon>Agaricomycotina</taxon>
        <taxon>Agaricomycetes</taxon>
        <taxon>Agaricomycetidae</taxon>
        <taxon>Agaricales</taxon>
        <taxon>Marasmiineae</taxon>
        <taxon>Omphalotaceae</taxon>
        <taxon>Gymnopus</taxon>
    </lineage>
</organism>
<keyword evidence="1" id="KW-1133">Transmembrane helix</keyword>
<keyword evidence="1" id="KW-0812">Transmembrane</keyword>
<keyword evidence="2" id="KW-0732">Signal</keyword>
<dbReference type="EMBL" id="ML769625">
    <property type="protein sequence ID" value="KAE9391401.1"/>
    <property type="molecule type" value="Genomic_DNA"/>
</dbReference>
<dbReference type="OrthoDB" id="10010954at2759"/>
<feature type="chain" id="PRO_5025605013" evidence="2">
    <location>
        <begin position="23"/>
        <end position="545"/>
    </location>
</feature>
<feature type="transmembrane region" description="Helical" evidence="1">
    <location>
        <begin position="316"/>
        <end position="340"/>
    </location>
</feature>
<name>A0A6A4H032_9AGAR</name>
<keyword evidence="4" id="KW-1185">Reference proteome</keyword>
<accession>A0A6A4H032</accession>
<reference evidence="3" key="1">
    <citation type="journal article" date="2019" name="Environ. Microbiol.">
        <title>Fungal ecological strategies reflected in gene transcription - a case study of two litter decomposers.</title>
        <authorList>
            <person name="Barbi F."/>
            <person name="Kohler A."/>
            <person name="Barry K."/>
            <person name="Baskaran P."/>
            <person name="Daum C."/>
            <person name="Fauchery L."/>
            <person name="Ihrmark K."/>
            <person name="Kuo A."/>
            <person name="LaButti K."/>
            <person name="Lipzen A."/>
            <person name="Morin E."/>
            <person name="Grigoriev I.V."/>
            <person name="Henrissat B."/>
            <person name="Lindahl B."/>
            <person name="Martin F."/>
        </authorList>
    </citation>
    <scope>NUCLEOTIDE SEQUENCE</scope>
    <source>
        <strain evidence="3">JB14</strain>
    </source>
</reference>
<feature type="transmembrane region" description="Helical" evidence="1">
    <location>
        <begin position="365"/>
        <end position="386"/>
    </location>
</feature>
<evidence type="ECO:0000256" key="1">
    <source>
        <dbReference type="SAM" id="Phobius"/>
    </source>
</evidence>
<sequence length="545" mass="60516">MPRMLASIVASVLLQLVALSSAYKQPIEYMDAVSNFATLFTDPTAVVEGTISSPFSEDVVGRIDVMTTFIGQELNNEYLFGLFIQSALENTTQLIGTPSSFVIQSLVVEPPVVVASFVNELSYPTVSLLVPLQIDMFMAFDDNMKVTSYDAILRRWDQFFDYIVPLISPQIADELNETYNFTTTNATELLMYKTATDICAISTEYCTGSNQVYASNDACMEFMTVLPFGESWAGGMDNGWCRYIHKNIVKYDPYIHCPHIGPTGGDMCISRDYIEITETVPFNSTLLSYNASYNALDLKNVPAANQEELVKVNTEMLYMTTVALFSVSCVLYMLLLYVVAKAIEFPLRRFSRAYRDMSFGNQRNTVTYVMDICFTTIGLILQLIALPVLNFRYTYGNVAMLKATTLIISGLPAALFCLDPVVVSNHFGIPARTGFLKSPPYLSICKLAFAAYLLAFWGENLVQFHSTSDDVALSVLLATLTVLLMCTQIYGAWAVWGLASKINRTMSKGEVVRIAEIAESSSNSSTMSLDLLLEAPKDLEKDSRV</sequence>
<evidence type="ECO:0000313" key="3">
    <source>
        <dbReference type="EMBL" id="KAE9391401.1"/>
    </source>
</evidence>
<dbReference type="Proteomes" id="UP000799118">
    <property type="component" value="Unassembled WGS sequence"/>
</dbReference>